<gene>
    <name evidence="2" type="ORF">H6G72_23180</name>
</gene>
<keyword evidence="1" id="KW-0812">Transmembrane</keyword>
<dbReference type="NCBIfam" id="NF040558">
    <property type="entry name" value="CAS_Csx18"/>
    <property type="match status" value="1"/>
</dbReference>
<organism evidence="2 3">
    <name type="scientific">Planktothricoides raciborskii FACHB-1370</name>
    <dbReference type="NCBI Taxonomy" id="2949576"/>
    <lineage>
        <taxon>Bacteria</taxon>
        <taxon>Bacillati</taxon>
        <taxon>Cyanobacteriota</taxon>
        <taxon>Cyanophyceae</taxon>
        <taxon>Oscillatoriophycideae</taxon>
        <taxon>Oscillatoriales</taxon>
        <taxon>Oscillatoriaceae</taxon>
        <taxon>Planktothricoides</taxon>
    </lineage>
</organism>
<keyword evidence="1" id="KW-0472">Membrane</keyword>
<feature type="transmembrane region" description="Helical" evidence="1">
    <location>
        <begin position="42"/>
        <end position="62"/>
    </location>
</feature>
<evidence type="ECO:0000313" key="3">
    <source>
        <dbReference type="Proteomes" id="UP000641954"/>
    </source>
</evidence>
<evidence type="ECO:0000256" key="1">
    <source>
        <dbReference type="SAM" id="Phobius"/>
    </source>
</evidence>
<reference evidence="2 3" key="1">
    <citation type="journal article" date="2020" name="ISME J.">
        <title>Comparative genomics reveals insights into cyanobacterial evolution and habitat adaptation.</title>
        <authorList>
            <person name="Chen M.Y."/>
            <person name="Teng W.K."/>
            <person name="Zhao L."/>
            <person name="Hu C.X."/>
            <person name="Zhou Y.K."/>
            <person name="Han B.P."/>
            <person name="Song L.R."/>
            <person name="Shu W.S."/>
        </authorList>
    </citation>
    <scope>NUCLEOTIDE SEQUENCE [LARGE SCALE GENOMIC DNA]</scope>
    <source>
        <strain evidence="2 3">FACHB-1370</strain>
    </source>
</reference>
<protein>
    <submittedName>
        <fullName evidence="2">Uncharacterized protein</fullName>
    </submittedName>
</protein>
<sequence length="92" mass="10091">MYLSMRGLVIRHISVAFINGAITLMILLIAPLGLAAVITNTVLIMASTLLSSAMVDGIVRFLTPGQVKILEEVQRQEAKLRQTEKVDEIEGR</sequence>
<dbReference type="Proteomes" id="UP000641954">
    <property type="component" value="Unassembled WGS sequence"/>
</dbReference>
<accession>A0ABR8EJD7</accession>
<dbReference type="RefSeq" id="WP_054469175.1">
    <property type="nucleotide sequence ID" value="NZ_JACJSK010000044.1"/>
</dbReference>
<comment type="caution">
    <text evidence="2">The sequence shown here is derived from an EMBL/GenBank/DDBJ whole genome shotgun (WGS) entry which is preliminary data.</text>
</comment>
<evidence type="ECO:0000313" key="2">
    <source>
        <dbReference type="EMBL" id="MBD2546685.1"/>
    </source>
</evidence>
<keyword evidence="3" id="KW-1185">Reference proteome</keyword>
<keyword evidence="1" id="KW-1133">Transmembrane helix</keyword>
<proteinExistence type="predicted"/>
<feature type="transmembrane region" description="Helical" evidence="1">
    <location>
        <begin position="12"/>
        <end position="36"/>
    </location>
</feature>
<name>A0ABR8EJD7_9CYAN</name>
<dbReference type="EMBL" id="JACJSK010000044">
    <property type="protein sequence ID" value="MBD2546685.1"/>
    <property type="molecule type" value="Genomic_DNA"/>
</dbReference>